<dbReference type="Proteomes" id="UP000654395">
    <property type="component" value="Unassembled WGS sequence"/>
</dbReference>
<reference evidence="2" key="1">
    <citation type="submission" date="2020-02" db="EMBL/GenBank/DDBJ databases">
        <title>Bird 10,000 Genomes (B10K) Project - Family phase.</title>
        <authorList>
            <person name="Zhang G."/>
        </authorList>
    </citation>
    <scope>NUCLEOTIDE SEQUENCE</scope>
    <source>
        <strain evidence="2">B10K-DU-030-59</strain>
    </source>
</reference>
<comment type="caution">
    <text evidence="2">The sequence shown here is derived from an EMBL/GenBank/DDBJ whole genome shotgun (WGS) entry which is preliminary data.</text>
</comment>
<dbReference type="PANTHER" id="PTHR10424:SF73">
    <property type="entry name" value="ENDOGENOUS RETROVIRUS GROUP FC1 ENV POLYPROTEIN-RELATED"/>
    <property type="match status" value="1"/>
</dbReference>
<accession>A0A852L784</accession>
<protein>
    <submittedName>
        <fullName evidence="2">ERVV2 protein</fullName>
    </submittedName>
</protein>
<feature type="non-terminal residue" evidence="2">
    <location>
        <position position="1"/>
    </location>
</feature>
<organism evidence="2 3">
    <name type="scientific">Urocolius indicus</name>
    <name type="common">Red-faced mousebird</name>
    <name type="synonym">Colius indicus</name>
    <dbReference type="NCBI Taxonomy" id="458196"/>
    <lineage>
        <taxon>Eukaryota</taxon>
        <taxon>Metazoa</taxon>
        <taxon>Chordata</taxon>
        <taxon>Craniata</taxon>
        <taxon>Vertebrata</taxon>
        <taxon>Euteleostomi</taxon>
        <taxon>Archelosauria</taxon>
        <taxon>Archosauria</taxon>
        <taxon>Dinosauria</taxon>
        <taxon>Saurischia</taxon>
        <taxon>Theropoda</taxon>
        <taxon>Coelurosauria</taxon>
        <taxon>Aves</taxon>
        <taxon>Neognathae</taxon>
        <taxon>Neoaves</taxon>
        <taxon>Telluraves</taxon>
        <taxon>Coraciimorphae</taxon>
        <taxon>Coliiformes</taxon>
        <taxon>Coliidae</taxon>
        <taxon>Urocolius</taxon>
    </lineage>
</organism>
<gene>
    <name evidence="2" type="primary">Ervv2_0</name>
    <name evidence="2" type="ORF">UROIND_R15269</name>
</gene>
<dbReference type="EMBL" id="WBNH01010061">
    <property type="protein sequence ID" value="NXX84255.1"/>
    <property type="molecule type" value="Genomic_DNA"/>
</dbReference>
<dbReference type="Pfam" id="PF00429">
    <property type="entry name" value="TLV_coat"/>
    <property type="match status" value="1"/>
</dbReference>
<dbReference type="OrthoDB" id="8949317at2759"/>
<proteinExistence type="predicted"/>
<evidence type="ECO:0000313" key="2">
    <source>
        <dbReference type="EMBL" id="NXX84255.1"/>
    </source>
</evidence>
<name>A0A852L784_UROIN</name>
<dbReference type="Gene3D" id="1.10.287.210">
    <property type="match status" value="1"/>
</dbReference>
<dbReference type="SUPFAM" id="SSF58069">
    <property type="entry name" value="Virus ectodomain"/>
    <property type="match status" value="1"/>
</dbReference>
<feature type="non-terminal residue" evidence="2">
    <location>
        <position position="82"/>
    </location>
</feature>
<evidence type="ECO:0000313" key="3">
    <source>
        <dbReference type="Proteomes" id="UP000654395"/>
    </source>
</evidence>
<dbReference type="PANTHER" id="PTHR10424">
    <property type="entry name" value="VIRAL ENVELOPE PROTEIN"/>
    <property type="match status" value="1"/>
</dbReference>
<evidence type="ECO:0000256" key="1">
    <source>
        <dbReference type="ARBA" id="ARBA00023157"/>
    </source>
</evidence>
<keyword evidence="3" id="KW-1185">Reference proteome</keyword>
<keyword evidence="1" id="KW-1015">Disulfide bond</keyword>
<sequence>FHSFSRWYLPWLGVSELEKAIVNISITTEGAFNENSDILRALKAEVRSLAEVVLQNRMALELLTLKEGGVCTMINQSCCLYV</sequence>
<dbReference type="AlphaFoldDB" id="A0A852L784"/>
<dbReference type="InterPro" id="IPR018154">
    <property type="entry name" value="TLV/ENV_coat_polyprotein"/>
</dbReference>